<keyword evidence="5 13" id="KW-0732">Signal</keyword>
<dbReference type="InterPro" id="IPR034046">
    <property type="entry name" value="TNFRSF16_N"/>
</dbReference>
<evidence type="ECO:0000256" key="4">
    <source>
        <dbReference type="ARBA" id="ARBA00022703"/>
    </source>
</evidence>
<evidence type="ECO:0000256" key="9">
    <source>
        <dbReference type="ARBA" id="ARBA00023157"/>
    </source>
</evidence>
<feature type="signal peptide" evidence="13">
    <location>
        <begin position="1"/>
        <end position="17"/>
    </location>
</feature>
<dbReference type="CDD" id="cd08311">
    <property type="entry name" value="Death_p75NR"/>
    <property type="match status" value="1"/>
</dbReference>
<keyword evidence="6" id="KW-0677">Repeat</keyword>
<evidence type="ECO:0000256" key="11">
    <source>
        <dbReference type="PROSITE-ProRule" id="PRU00206"/>
    </source>
</evidence>
<dbReference type="CDD" id="cd13416">
    <property type="entry name" value="TNFRSF16"/>
    <property type="match status" value="1"/>
</dbReference>
<keyword evidence="2" id="KW-1003">Cell membrane</keyword>
<dbReference type="Gene3D" id="1.10.533.10">
    <property type="entry name" value="Death Domain, Fas"/>
    <property type="match status" value="1"/>
</dbReference>
<keyword evidence="4" id="KW-0053">Apoptosis</keyword>
<feature type="disulfide bond" evidence="11">
    <location>
        <begin position="156"/>
        <end position="174"/>
    </location>
</feature>
<feature type="transmembrane region" description="Helical" evidence="12">
    <location>
        <begin position="223"/>
        <end position="243"/>
    </location>
</feature>
<keyword evidence="10" id="KW-0325">Glycoprotein</keyword>
<evidence type="ECO:0000256" key="1">
    <source>
        <dbReference type="ARBA" id="ARBA00004162"/>
    </source>
</evidence>
<dbReference type="Proteomes" id="UP001497482">
    <property type="component" value="Chromosome 7"/>
</dbReference>
<keyword evidence="8 12" id="KW-0472">Membrane</keyword>
<name>A0AAV2MDT3_KNICA</name>
<feature type="repeat" description="TNFR-Cys" evidence="11">
    <location>
        <begin position="54"/>
        <end position="93"/>
    </location>
</feature>
<evidence type="ECO:0000256" key="13">
    <source>
        <dbReference type="SAM" id="SignalP"/>
    </source>
</evidence>
<evidence type="ECO:0000256" key="7">
    <source>
        <dbReference type="ARBA" id="ARBA00022989"/>
    </source>
</evidence>
<evidence type="ECO:0000313" key="16">
    <source>
        <dbReference type="EMBL" id="CAL1611251.1"/>
    </source>
</evidence>
<evidence type="ECO:0000256" key="2">
    <source>
        <dbReference type="ARBA" id="ARBA00022475"/>
    </source>
</evidence>
<keyword evidence="17" id="KW-1185">Reference proteome</keyword>
<feature type="domain" description="TNFR-Cys" evidence="15">
    <location>
        <begin position="134"/>
        <end position="174"/>
    </location>
</feature>
<feature type="domain" description="Death" evidence="14">
    <location>
        <begin position="327"/>
        <end position="389"/>
    </location>
</feature>
<feature type="disulfide bond" evidence="11">
    <location>
        <begin position="72"/>
        <end position="85"/>
    </location>
</feature>
<dbReference type="Pfam" id="PF00020">
    <property type="entry name" value="TNFR_c6"/>
    <property type="match status" value="3"/>
</dbReference>
<feature type="disulfide bond" evidence="11">
    <location>
        <begin position="135"/>
        <end position="150"/>
    </location>
</feature>
<dbReference type="EMBL" id="OZ035829">
    <property type="protein sequence ID" value="CAL1611251.1"/>
    <property type="molecule type" value="Genomic_DNA"/>
</dbReference>
<dbReference type="GO" id="GO:0005035">
    <property type="term" value="F:death receptor activity"/>
    <property type="evidence" value="ECO:0007669"/>
    <property type="project" value="TreeGrafter"/>
</dbReference>
<gene>
    <name evidence="16" type="ORF">KC01_LOCUS37702</name>
</gene>
<evidence type="ECO:0000256" key="6">
    <source>
        <dbReference type="ARBA" id="ARBA00022737"/>
    </source>
</evidence>
<dbReference type="SUPFAM" id="SSF47986">
    <property type="entry name" value="DEATH domain"/>
    <property type="match status" value="1"/>
</dbReference>
<evidence type="ECO:0000256" key="8">
    <source>
        <dbReference type="ARBA" id="ARBA00023136"/>
    </source>
</evidence>
<evidence type="ECO:0000256" key="10">
    <source>
        <dbReference type="ARBA" id="ARBA00023180"/>
    </source>
</evidence>
<dbReference type="Pfam" id="PF00531">
    <property type="entry name" value="Death"/>
    <property type="match status" value="1"/>
</dbReference>
<dbReference type="GO" id="GO:0007266">
    <property type="term" value="P:Rho protein signal transduction"/>
    <property type="evidence" value="ECO:0007669"/>
    <property type="project" value="TreeGrafter"/>
</dbReference>
<dbReference type="InterPro" id="IPR011029">
    <property type="entry name" value="DEATH-like_dom_sf"/>
</dbReference>
<feature type="disulfide bond" evidence="11">
    <location>
        <begin position="111"/>
        <end position="124"/>
    </location>
</feature>
<evidence type="ECO:0000256" key="3">
    <source>
        <dbReference type="ARBA" id="ARBA00022692"/>
    </source>
</evidence>
<dbReference type="PANTHER" id="PTHR46605">
    <property type="entry name" value="TUMOR NECROSIS FACTOR RECEPTOR"/>
    <property type="match status" value="1"/>
</dbReference>
<dbReference type="PROSITE" id="PS00652">
    <property type="entry name" value="TNFR_NGFR_1"/>
    <property type="match status" value="1"/>
</dbReference>
<dbReference type="GO" id="GO:0048406">
    <property type="term" value="F:nerve growth factor binding"/>
    <property type="evidence" value="ECO:0007669"/>
    <property type="project" value="TreeGrafter"/>
</dbReference>
<feature type="disulfide bond" evidence="11">
    <location>
        <begin position="75"/>
        <end position="93"/>
    </location>
</feature>
<evidence type="ECO:0000256" key="5">
    <source>
        <dbReference type="ARBA" id="ARBA00022729"/>
    </source>
</evidence>
<dbReference type="GO" id="GO:0009986">
    <property type="term" value="C:cell surface"/>
    <property type="evidence" value="ECO:0007669"/>
    <property type="project" value="TreeGrafter"/>
</dbReference>
<comment type="caution">
    <text evidence="11">Lacks conserved residue(s) required for the propagation of feature annotation.</text>
</comment>
<protein>
    <recommendedName>
        <fullName evidence="18">Neurotrophin receptor associated death domain</fullName>
    </recommendedName>
</protein>
<comment type="subcellular location">
    <subcellularLocation>
        <location evidence="1">Cell membrane</location>
        <topology evidence="1">Single-pass membrane protein</topology>
    </subcellularLocation>
</comment>
<keyword evidence="9 11" id="KW-1015">Disulfide bond</keyword>
<evidence type="ECO:0000259" key="15">
    <source>
        <dbReference type="PROSITE" id="PS50050"/>
    </source>
</evidence>
<reference evidence="16 17" key="1">
    <citation type="submission" date="2024-04" db="EMBL/GenBank/DDBJ databases">
        <authorList>
            <person name="Waldvogel A.-M."/>
            <person name="Schoenle A."/>
        </authorList>
    </citation>
    <scope>NUCLEOTIDE SEQUENCE [LARGE SCALE GENOMIC DNA]</scope>
</reference>
<feature type="domain" description="TNFR-Cys" evidence="15">
    <location>
        <begin position="54"/>
        <end position="93"/>
    </location>
</feature>
<keyword evidence="3 12" id="KW-0812">Transmembrane</keyword>
<dbReference type="GO" id="GO:0006915">
    <property type="term" value="P:apoptotic process"/>
    <property type="evidence" value="ECO:0007669"/>
    <property type="project" value="UniProtKB-KW"/>
</dbReference>
<proteinExistence type="predicted"/>
<feature type="disulfide bond" evidence="11">
    <location>
        <begin position="114"/>
        <end position="132"/>
    </location>
</feature>
<feature type="domain" description="TNFR-Cys" evidence="15">
    <location>
        <begin position="94"/>
        <end position="132"/>
    </location>
</feature>
<evidence type="ECO:0000259" key="14">
    <source>
        <dbReference type="PROSITE" id="PS50017"/>
    </source>
</evidence>
<evidence type="ECO:0000313" key="17">
    <source>
        <dbReference type="Proteomes" id="UP001497482"/>
    </source>
</evidence>
<dbReference type="SMART" id="SM00208">
    <property type="entry name" value="TNFR"/>
    <property type="match status" value="4"/>
</dbReference>
<dbReference type="AlphaFoldDB" id="A0AAV2MDT3"/>
<dbReference type="PROSITE" id="PS50050">
    <property type="entry name" value="TNFR_NGFR_2"/>
    <property type="match status" value="3"/>
</dbReference>
<dbReference type="Pfam" id="PF18422">
    <property type="entry name" value="TNFR_16_TM"/>
    <property type="match status" value="1"/>
</dbReference>
<evidence type="ECO:0000256" key="12">
    <source>
        <dbReference type="SAM" id="Phobius"/>
    </source>
</evidence>
<organism evidence="16 17">
    <name type="scientific">Knipowitschia caucasica</name>
    <name type="common">Caucasian dwarf goby</name>
    <name type="synonym">Pomatoschistus caucasicus</name>
    <dbReference type="NCBI Taxonomy" id="637954"/>
    <lineage>
        <taxon>Eukaryota</taxon>
        <taxon>Metazoa</taxon>
        <taxon>Chordata</taxon>
        <taxon>Craniata</taxon>
        <taxon>Vertebrata</taxon>
        <taxon>Euteleostomi</taxon>
        <taxon>Actinopterygii</taxon>
        <taxon>Neopterygii</taxon>
        <taxon>Teleostei</taxon>
        <taxon>Neoteleostei</taxon>
        <taxon>Acanthomorphata</taxon>
        <taxon>Gobiaria</taxon>
        <taxon>Gobiiformes</taxon>
        <taxon>Gobioidei</taxon>
        <taxon>Gobiidae</taxon>
        <taxon>Gobiinae</taxon>
        <taxon>Knipowitschia</taxon>
    </lineage>
</organism>
<feature type="chain" id="PRO_5043517023" description="Neurotrophin receptor associated death domain" evidence="13">
    <location>
        <begin position="18"/>
        <end position="395"/>
    </location>
</feature>
<dbReference type="GO" id="GO:0005886">
    <property type="term" value="C:plasma membrane"/>
    <property type="evidence" value="ECO:0007669"/>
    <property type="project" value="UniProtKB-SubCell"/>
</dbReference>
<feature type="repeat" description="TNFR-Cys" evidence="11">
    <location>
        <begin position="94"/>
        <end position="132"/>
    </location>
</feature>
<keyword evidence="7 12" id="KW-1133">Transmembrane helix</keyword>
<evidence type="ECO:0008006" key="18">
    <source>
        <dbReference type="Google" id="ProtNLM"/>
    </source>
</evidence>
<dbReference type="InterPro" id="IPR000488">
    <property type="entry name" value="Death_dom"/>
</dbReference>
<dbReference type="PANTHER" id="PTHR46605:SF1">
    <property type="entry name" value="DEATH DOMAIN-CONTAINING MEMBRANE PROTEIN NRADD"/>
    <property type="match status" value="1"/>
</dbReference>
<dbReference type="InterPro" id="IPR052302">
    <property type="entry name" value="Neurotrophin_rcpt-DD"/>
</dbReference>
<dbReference type="PROSITE" id="PS50017">
    <property type="entry name" value="DEATH_DOMAIN"/>
    <property type="match status" value="1"/>
</dbReference>
<feature type="repeat" description="TNFR-Cys" evidence="11">
    <location>
        <begin position="134"/>
        <end position="174"/>
    </location>
</feature>
<dbReference type="Gene3D" id="6.10.250.1780">
    <property type="match status" value="1"/>
</dbReference>
<dbReference type="InterPro" id="IPR041448">
    <property type="entry name" value="TNFR16_TM"/>
</dbReference>
<dbReference type="Gene3D" id="2.10.50.10">
    <property type="entry name" value="Tumor Necrosis Factor Receptor, subunit A, domain 2"/>
    <property type="match status" value="3"/>
</dbReference>
<dbReference type="InterPro" id="IPR001368">
    <property type="entry name" value="TNFR/NGFR_Cys_rich_reg"/>
</dbReference>
<dbReference type="GO" id="GO:0015026">
    <property type="term" value="F:coreceptor activity"/>
    <property type="evidence" value="ECO:0007669"/>
    <property type="project" value="TreeGrafter"/>
</dbReference>
<dbReference type="SUPFAM" id="SSF57586">
    <property type="entry name" value="TNF receptor-like"/>
    <property type="match status" value="2"/>
</dbReference>
<sequence length="395" mass="42007">MSALVVCALLLLQVVAGEACASGKLTESGQCCSLCPAGYEVVVKCGKEDTKCQPCPQGTFSSAESLEPCLPCTKCPSSVPTVGQCSSTQDTQCECDAGFFLLRSYGLCVPCSRCSPGQGVLRECGLLGDTGCGLCGAGTFTEDQSGTKPCQNCTPCSPSEVEIRSCFPISDTLCMDRELHIISRPDGEDTWKGNVNEVIEEEVSPSPSPKFTPQEESTSSNNILAYVSVLAAVVLGLLVYVAIKCWRSCKQKKALTKARAAEVGTSTETEKLQSDSGVFLDSHSIMDNQPSKGTKRDSKLDNRLYVNLPPHRQGELEGLLQEGVRGWRELGGVLGYDADQLDMFGRGEAPAHTLLSNWAQREASTLGHLSSALSRIDRADVVAALMSPAQGVSVV</sequence>
<accession>A0AAV2MDT3</accession>
<dbReference type="SMART" id="SM00005">
    <property type="entry name" value="DEATH"/>
    <property type="match status" value="1"/>
</dbReference>
<feature type="disulfide bond" evidence="11">
    <location>
        <begin position="153"/>
        <end position="166"/>
    </location>
</feature>